<evidence type="ECO:0000313" key="2">
    <source>
        <dbReference type="Proteomes" id="UP000799291"/>
    </source>
</evidence>
<name>A0A6G1J8L6_9PLEO</name>
<proteinExistence type="predicted"/>
<accession>A0A6G1J8L6</accession>
<dbReference type="EMBL" id="MU005576">
    <property type="protein sequence ID" value="KAF2686887.1"/>
    <property type="molecule type" value="Genomic_DNA"/>
</dbReference>
<sequence>MTTIGAGAGFLPTTSKPRFQRFASHCSKLPFTSSTTLENTRTDLRSSRPISLSC</sequence>
<reference evidence="1" key="1">
    <citation type="journal article" date="2020" name="Stud. Mycol.">
        <title>101 Dothideomycetes genomes: a test case for predicting lifestyles and emergence of pathogens.</title>
        <authorList>
            <person name="Haridas S."/>
            <person name="Albert R."/>
            <person name="Binder M."/>
            <person name="Bloem J."/>
            <person name="Labutti K."/>
            <person name="Salamov A."/>
            <person name="Andreopoulos B."/>
            <person name="Baker S."/>
            <person name="Barry K."/>
            <person name="Bills G."/>
            <person name="Bluhm B."/>
            <person name="Cannon C."/>
            <person name="Castanera R."/>
            <person name="Culley D."/>
            <person name="Daum C."/>
            <person name="Ezra D."/>
            <person name="Gonzalez J."/>
            <person name="Henrissat B."/>
            <person name="Kuo A."/>
            <person name="Liang C."/>
            <person name="Lipzen A."/>
            <person name="Lutzoni F."/>
            <person name="Magnuson J."/>
            <person name="Mondo S."/>
            <person name="Nolan M."/>
            <person name="Ohm R."/>
            <person name="Pangilinan J."/>
            <person name="Park H.-J."/>
            <person name="Ramirez L."/>
            <person name="Alfaro M."/>
            <person name="Sun H."/>
            <person name="Tritt A."/>
            <person name="Yoshinaga Y."/>
            <person name="Zwiers L.-H."/>
            <person name="Turgeon B."/>
            <person name="Goodwin S."/>
            <person name="Spatafora J."/>
            <person name="Crous P."/>
            <person name="Grigoriev I."/>
        </authorList>
    </citation>
    <scope>NUCLEOTIDE SEQUENCE</scope>
    <source>
        <strain evidence="1">CBS 122367</strain>
    </source>
</reference>
<evidence type="ECO:0000313" key="1">
    <source>
        <dbReference type="EMBL" id="KAF2686887.1"/>
    </source>
</evidence>
<gene>
    <name evidence="1" type="ORF">K458DRAFT_416217</name>
</gene>
<keyword evidence="2" id="KW-1185">Reference proteome</keyword>
<organism evidence="1 2">
    <name type="scientific">Lentithecium fluviatile CBS 122367</name>
    <dbReference type="NCBI Taxonomy" id="1168545"/>
    <lineage>
        <taxon>Eukaryota</taxon>
        <taxon>Fungi</taxon>
        <taxon>Dikarya</taxon>
        <taxon>Ascomycota</taxon>
        <taxon>Pezizomycotina</taxon>
        <taxon>Dothideomycetes</taxon>
        <taxon>Pleosporomycetidae</taxon>
        <taxon>Pleosporales</taxon>
        <taxon>Massarineae</taxon>
        <taxon>Lentitheciaceae</taxon>
        <taxon>Lentithecium</taxon>
    </lineage>
</organism>
<protein>
    <submittedName>
        <fullName evidence="1">Uncharacterized protein</fullName>
    </submittedName>
</protein>
<dbReference type="AlphaFoldDB" id="A0A6G1J8L6"/>
<dbReference type="Proteomes" id="UP000799291">
    <property type="component" value="Unassembled WGS sequence"/>
</dbReference>